<reference evidence="2 3" key="1">
    <citation type="journal article" date="2021" name="Int. J. Syst. Evol. Microbiol.">
        <title>Amazonocrinis nigriterrae gen. nov., sp. nov., Atlanticothrix silvestris gen. nov., sp. nov. and Dendronalium phyllosphericum gen. nov., sp. nov., nostocacean cyanobacteria from Brazilian environments.</title>
        <authorList>
            <person name="Alvarenga D.O."/>
            <person name="Andreote A.P.D."/>
            <person name="Branco L.H.Z."/>
            <person name="Delbaje E."/>
            <person name="Cruz R.B."/>
            <person name="Varani A.M."/>
            <person name="Fiore M.F."/>
        </authorList>
    </citation>
    <scope>NUCLEOTIDE SEQUENCE [LARGE SCALE GENOMIC DNA]</scope>
    <source>
        <strain evidence="2 3">CENA369</strain>
    </source>
</reference>
<dbReference type="InterPro" id="IPR014262">
    <property type="entry name" value="HAF_rpt"/>
</dbReference>
<feature type="chain" id="PRO_5035302492" evidence="1">
    <location>
        <begin position="25"/>
        <end position="371"/>
    </location>
</feature>
<name>A0A8J7LKS7_9NOST</name>
<accession>A0A8J7LKS7</accession>
<evidence type="ECO:0000313" key="2">
    <source>
        <dbReference type="EMBL" id="MBH8578029.1"/>
    </source>
</evidence>
<organism evidence="2 3">
    <name type="scientific">Dendronalium phyllosphericum CENA369</name>
    <dbReference type="NCBI Taxonomy" id="1725256"/>
    <lineage>
        <taxon>Bacteria</taxon>
        <taxon>Bacillati</taxon>
        <taxon>Cyanobacteriota</taxon>
        <taxon>Cyanophyceae</taxon>
        <taxon>Nostocales</taxon>
        <taxon>Nostocaceae</taxon>
        <taxon>Dendronalium</taxon>
        <taxon>Dendronalium phyllosphericum</taxon>
    </lineage>
</organism>
<feature type="signal peptide" evidence="1">
    <location>
        <begin position="1"/>
        <end position="24"/>
    </location>
</feature>
<keyword evidence="1" id="KW-0732">Signal</keyword>
<comment type="caution">
    <text evidence="2">The sequence shown here is derived from an EMBL/GenBank/DDBJ whole genome shotgun (WGS) entry which is preliminary data.</text>
</comment>
<evidence type="ECO:0000256" key="1">
    <source>
        <dbReference type="SAM" id="SignalP"/>
    </source>
</evidence>
<keyword evidence="3" id="KW-1185">Reference proteome</keyword>
<protein>
    <submittedName>
        <fullName evidence="2">Uncharacterized protein</fullName>
    </submittedName>
</protein>
<gene>
    <name evidence="2" type="ORF">I8752_34810</name>
</gene>
<dbReference type="AlphaFoldDB" id="A0A8J7LKS7"/>
<sequence length="371" mass="38987">MATTISTIASLIVIGISSNQTAIATTLYHITDIGTLSGTSSTAVDINDLGQVVGTSDTTSGDLGYVPGAFLWENGIIRNLGFSRANSINNSGQVVGLLERENSGLGRAVLWQNGALKDIGALYPNGESFATDINDTGQIIGSSESDGSCLLKVDSSGNVISNSIPFPIRNTLFQSINNSSQIAGAISREEFNAFLAENGVLTELEPLPNDTSSLAQNINNFGQIVGYSYSTSGPTFDPKAVVWKNGKITQLETSNSYLSIAQDISDSGQIVGYNFAANNIYGNTSALLWVNSKVLNLNSLVAPNSDKFDVLTKANGINNVGQIVGTGLINGQERAFLATPIFVDEPASILGLLTVGTLGVSSAFRCKLKQR</sequence>
<evidence type="ECO:0000313" key="3">
    <source>
        <dbReference type="Proteomes" id="UP000662314"/>
    </source>
</evidence>
<dbReference type="EMBL" id="JAECZA010000310">
    <property type="protein sequence ID" value="MBH8578029.1"/>
    <property type="molecule type" value="Genomic_DNA"/>
</dbReference>
<dbReference type="Proteomes" id="UP000662314">
    <property type="component" value="Unassembled WGS sequence"/>
</dbReference>
<proteinExistence type="predicted"/>
<dbReference type="NCBIfam" id="TIGR02913">
    <property type="entry name" value="HAF_rpt"/>
    <property type="match status" value="2"/>
</dbReference>